<dbReference type="InterPro" id="IPR004114">
    <property type="entry name" value="THUMP_dom"/>
</dbReference>
<dbReference type="OrthoDB" id="367221at2759"/>
<feature type="compositionally biased region" description="Low complexity" evidence="2">
    <location>
        <begin position="188"/>
        <end position="201"/>
    </location>
</feature>
<dbReference type="PROSITE" id="PS51165">
    <property type="entry name" value="THUMP"/>
    <property type="match status" value="1"/>
</dbReference>
<evidence type="ECO:0000259" key="3">
    <source>
        <dbReference type="PROSITE" id="PS51165"/>
    </source>
</evidence>
<dbReference type="Gene3D" id="3.30.2300.10">
    <property type="entry name" value="THUMP superfamily"/>
    <property type="match status" value="1"/>
</dbReference>
<accession>A0A9W7EZP9</accession>
<dbReference type="GO" id="GO:0006400">
    <property type="term" value="P:tRNA modification"/>
    <property type="evidence" value="ECO:0007669"/>
    <property type="project" value="InterPro"/>
</dbReference>
<dbReference type="CDD" id="cd11717">
    <property type="entry name" value="THUMP_THUMPD1_like"/>
    <property type="match status" value="1"/>
</dbReference>
<dbReference type="GO" id="GO:0003723">
    <property type="term" value="F:RNA binding"/>
    <property type="evidence" value="ECO:0007669"/>
    <property type="project" value="UniProtKB-UniRule"/>
</dbReference>
<name>A0A9W7EZP9_9STRA</name>
<comment type="caution">
    <text evidence="4">The sequence shown here is derived from an EMBL/GenBank/DDBJ whole genome shotgun (WGS) entry which is preliminary data.</text>
</comment>
<dbReference type="Pfam" id="PF02926">
    <property type="entry name" value="THUMP"/>
    <property type="match status" value="1"/>
</dbReference>
<feature type="domain" description="THUMP" evidence="3">
    <location>
        <begin position="221"/>
        <end position="332"/>
    </location>
</feature>
<feature type="region of interest" description="Disordered" evidence="2">
    <location>
        <begin position="72"/>
        <end position="95"/>
    </location>
</feature>
<dbReference type="SMART" id="SM00981">
    <property type="entry name" value="THUMP"/>
    <property type="match status" value="1"/>
</dbReference>
<evidence type="ECO:0000256" key="1">
    <source>
        <dbReference type="PROSITE-ProRule" id="PRU00529"/>
    </source>
</evidence>
<dbReference type="AlphaFoldDB" id="A0A9W7EZP9"/>
<protein>
    <recommendedName>
        <fullName evidence="3">THUMP domain-containing protein</fullName>
    </recommendedName>
</protein>
<feature type="compositionally biased region" description="Low complexity" evidence="2">
    <location>
        <begin position="72"/>
        <end position="92"/>
    </location>
</feature>
<evidence type="ECO:0000313" key="4">
    <source>
        <dbReference type="EMBL" id="GMH95713.1"/>
    </source>
</evidence>
<keyword evidence="1" id="KW-0694">RNA-binding</keyword>
<dbReference type="PANTHER" id="PTHR13452">
    <property type="entry name" value="THUMP DOMAIN CONTAINING PROTEIN 1-RELATED"/>
    <property type="match status" value="1"/>
</dbReference>
<organism evidence="4 5">
    <name type="scientific">Triparma strigata</name>
    <dbReference type="NCBI Taxonomy" id="1606541"/>
    <lineage>
        <taxon>Eukaryota</taxon>
        <taxon>Sar</taxon>
        <taxon>Stramenopiles</taxon>
        <taxon>Ochrophyta</taxon>
        <taxon>Bolidophyceae</taxon>
        <taxon>Parmales</taxon>
        <taxon>Triparmaceae</taxon>
        <taxon>Triparma</taxon>
    </lineage>
</organism>
<feature type="compositionally biased region" description="Low complexity" evidence="2">
    <location>
        <begin position="149"/>
        <end position="179"/>
    </location>
</feature>
<dbReference type="PANTHER" id="PTHR13452:SF10">
    <property type="entry name" value="THUMP DOMAIN-CONTAINING PROTEIN 1"/>
    <property type="match status" value="1"/>
</dbReference>
<dbReference type="InterPro" id="IPR040183">
    <property type="entry name" value="THUMPD1-like"/>
</dbReference>
<dbReference type="SUPFAM" id="SSF143437">
    <property type="entry name" value="THUMP domain-like"/>
    <property type="match status" value="1"/>
</dbReference>
<dbReference type="EMBL" id="BRXY01000448">
    <property type="protein sequence ID" value="GMH95713.1"/>
    <property type="molecule type" value="Genomic_DNA"/>
</dbReference>
<gene>
    <name evidence="4" type="ORF">TrST_g6427</name>
</gene>
<sequence>MVKRNPSAFASSNRLAESRGLPCILFTCERGLEKSATIEFKEFLSFHLGALLKKEGLNDGLNDGLNVHEATTTSNTTTTTSNTTSTSTSNTNKLSLDDELAQLRASKGATSEVNKKKVRAYGTDIFQTGISGISLAVFRNAERTARQTVRTVTATNTASTTDTTTDTTTATDSSSNPPTKKLKTDDGPIPSATTTTTPPSQQRTIVNSVIYSIFSSLTTPSPSSPLEPRPKFVLRAVPLMVTCFLNIDEIKKSAEDVVKELVKLSEALPLKTPKTFAIQEKRRHSNKTPDRNTIISSLASIVPPSLSVDLTSPTFTIVIEIFRNMVGIGLVKDYKGLKKLNLLEANIESHHDHE</sequence>
<feature type="region of interest" description="Disordered" evidence="2">
    <location>
        <begin position="149"/>
        <end position="201"/>
    </location>
</feature>
<proteinExistence type="predicted"/>
<evidence type="ECO:0000313" key="5">
    <source>
        <dbReference type="Proteomes" id="UP001165085"/>
    </source>
</evidence>
<keyword evidence="5" id="KW-1185">Reference proteome</keyword>
<dbReference type="Proteomes" id="UP001165085">
    <property type="component" value="Unassembled WGS sequence"/>
</dbReference>
<reference evidence="5" key="1">
    <citation type="journal article" date="2023" name="Commun. Biol.">
        <title>Genome analysis of Parmales, the sister group of diatoms, reveals the evolutionary specialization of diatoms from phago-mixotrophs to photoautotrophs.</title>
        <authorList>
            <person name="Ban H."/>
            <person name="Sato S."/>
            <person name="Yoshikawa S."/>
            <person name="Yamada K."/>
            <person name="Nakamura Y."/>
            <person name="Ichinomiya M."/>
            <person name="Sato N."/>
            <person name="Blanc-Mathieu R."/>
            <person name="Endo H."/>
            <person name="Kuwata A."/>
            <person name="Ogata H."/>
        </authorList>
    </citation>
    <scope>NUCLEOTIDE SEQUENCE [LARGE SCALE GENOMIC DNA]</scope>
    <source>
        <strain evidence="5">NIES 3701</strain>
    </source>
</reference>
<evidence type="ECO:0000256" key="2">
    <source>
        <dbReference type="SAM" id="MobiDB-lite"/>
    </source>
</evidence>